<dbReference type="AlphaFoldDB" id="A0A7T8GNF2"/>
<proteinExistence type="predicted"/>
<sequence>MNCTTRFQPTSNREKLGPSYAKRRFDISACIILMCSLHFTEEDYERDLMHELLNFPIRKKLKKGVVPTLNLMKKLKQT</sequence>
<organism evidence="1 2">
    <name type="scientific">Caligus rogercresseyi</name>
    <name type="common">Sea louse</name>
    <dbReference type="NCBI Taxonomy" id="217165"/>
    <lineage>
        <taxon>Eukaryota</taxon>
        <taxon>Metazoa</taxon>
        <taxon>Ecdysozoa</taxon>
        <taxon>Arthropoda</taxon>
        <taxon>Crustacea</taxon>
        <taxon>Multicrustacea</taxon>
        <taxon>Hexanauplia</taxon>
        <taxon>Copepoda</taxon>
        <taxon>Siphonostomatoida</taxon>
        <taxon>Caligidae</taxon>
        <taxon>Caligus</taxon>
    </lineage>
</organism>
<keyword evidence="2" id="KW-1185">Reference proteome</keyword>
<feature type="non-terminal residue" evidence="1">
    <location>
        <position position="78"/>
    </location>
</feature>
<dbReference type="OrthoDB" id="6611136at2759"/>
<gene>
    <name evidence="1" type="ORF">FKW44_022417</name>
</gene>
<accession>A0A7T8GNF2</accession>
<name>A0A7T8GNF2_CALRO</name>
<evidence type="ECO:0000313" key="2">
    <source>
        <dbReference type="Proteomes" id="UP000595437"/>
    </source>
</evidence>
<dbReference type="EMBL" id="CP045906">
    <property type="protein sequence ID" value="QQP34515.1"/>
    <property type="molecule type" value="Genomic_DNA"/>
</dbReference>
<evidence type="ECO:0008006" key="3">
    <source>
        <dbReference type="Google" id="ProtNLM"/>
    </source>
</evidence>
<dbReference type="Proteomes" id="UP000595437">
    <property type="component" value="Chromosome 17"/>
</dbReference>
<reference evidence="2" key="1">
    <citation type="submission" date="2021-01" db="EMBL/GenBank/DDBJ databases">
        <title>Caligus Genome Assembly.</title>
        <authorList>
            <person name="Gallardo-Escarate C."/>
        </authorList>
    </citation>
    <scope>NUCLEOTIDE SEQUENCE [LARGE SCALE GENOMIC DNA]</scope>
</reference>
<evidence type="ECO:0000313" key="1">
    <source>
        <dbReference type="EMBL" id="QQP34515.1"/>
    </source>
</evidence>
<protein>
    <recommendedName>
        <fullName evidence="3">THAP-type domain-containing protein</fullName>
    </recommendedName>
</protein>